<dbReference type="EMBL" id="LT670844">
    <property type="protein sequence ID" value="SHM06520.1"/>
    <property type="molecule type" value="Genomic_DNA"/>
</dbReference>
<name>A0A1M7FRG0_9BRAD</name>
<dbReference type="CDD" id="cd08447">
    <property type="entry name" value="PBP2_LTTR_aromatics_like_1"/>
    <property type="match status" value="1"/>
</dbReference>
<dbReference type="SUPFAM" id="SSF53850">
    <property type="entry name" value="Periplasmic binding protein-like II"/>
    <property type="match status" value="1"/>
</dbReference>
<evidence type="ECO:0000256" key="1">
    <source>
        <dbReference type="ARBA" id="ARBA00003502"/>
    </source>
</evidence>
<dbReference type="InterPro" id="IPR036388">
    <property type="entry name" value="WH-like_DNA-bd_sf"/>
</dbReference>
<evidence type="ECO:0000256" key="5">
    <source>
        <dbReference type="ARBA" id="ARBA00023163"/>
    </source>
</evidence>
<evidence type="ECO:0000256" key="4">
    <source>
        <dbReference type="ARBA" id="ARBA00023125"/>
    </source>
</evidence>
<dbReference type="InterPro" id="IPR000847">
    <property type="entry name" value="LysR_HTH_N"/>
</dbReference>
<proteinExistence type="inferred from homology"/>
<evidence type="ECO:0000259" key="6">
    <source>
        <dbReference type="PROSITE" id="PS50931"/>
    </source>
</evidence>
<evidence type="ECO:0000256" key="2">
    <source>
        <dbReference type="ARBA" id="ARBA00009437"/>
    </source>
</evidence>
<evidence type="ECO:0000313" key="7">
    <source>
        <dbReference type="EMBL" id="SHM06520.1"/>
    </source>
</evidence>
<keyword evidence="5" id="KW-0804">Transcription</keyword>
<feature type="domain" description="HTH lysR-type" evidence="6">
    <location>
        <begin position="18"/>
        <end position="75"/>
    </location>
</feature>
<dbReference type="PANTHER" id="PTHR30346">
    <property type="entry name" value="TRANSCRIPTIONAL DUAL REGULATOR HCAR-RELATED"/>
    <property type="match status" value="1"/>
</dbReference>
<dbReference type="FunFam" id="1.10.10.10:FF:000001">
    <property type="entry name" value="LysR family transcriptional regulator"/>
    <property type="match status" value="1"/>
</dbReference>
<organism evidence="7 8">
    <name type="scientific">Bradyrhizobium lablabi</name>
    <dbReference type="NCBI Taxonomy" id="722472"/>
    <lineage>
        <taxon>Bacteria</taxon>
        <taxon>Pseudomonadati</taxon>
        <taxon>Pseudomonadota</taxon>
        <taxon>Alphaproteobacteria</taxon>
        <taxon>Hyphomicrobiales</taxon>
        <taxon>Nitrobacteraceae</taxon>
        <taxon>Bradyrhizobium</taxon>
    </lineage>
</organism>
<dbReference type="GO" id="GO:0003677">
    <property type="term" value="F:DNA binding"/>
    <property type="evidence" value="ECO:0007669"/>
    <property type="project" value="UniProtKB-KW"/>
</dbReference>
<keyword evidence="4" id="KW-0238">DNA-binding</keyword>
<dbReference type="SUPFAM" id="SSF46785">
    <property type="entry name" value="Winged helix' DNA-binding domain"/>
    <property type="match status" value="1"/>
</dbReference>
<comment type="similarity">
    <text evidence="2">Belongs to the LysR transcriptional regulatory family.</text>
</comment>
<accession>A0A1M7FRG0</accession>
<dbReference type="Gene3D" id="1.10.10.10">
    <property type="entry name" value="Winged helix-like DNA-binding domain superfamily/Winged helix DNA-binding domain"/>
    <property type="match status" value="1"/>
</dbReference>
<dbReference type="Pfam" id="PF00126">
    <property type="entry name" value="HTH_1"/>
    <property type="match status" value="1"/>
</dbReference>
<dbReference type="Proteomes" id="UP000189935">
    <property type="component" value="Chromosome I"/>
</dbReference>
<dbReference type="InterPro" id="IPR036390">
    <property type="entry name" value="WH_DNA-bd_sf"/>
</dbReference>
<protein>
    <submittedName>
        <fullName evidence="7">Transcriptional regulator, LysR family</fullName>
    </submittedName>
</protein>
<dbReference type="PANTHER" id="PTHR30346:SF0">
    <property type="entry name" value="HCA OPERON TRANSCRIPTIONAL ACTIVATOR HCAR"/>
    <property type="match status" value="1"/>
</dbReference>
<gene>
    <name evidence="7" type="ORF">SAMN05444159_7578</name>
</gene>
<dbReference type="InterPro" id="IPR005119">
    <property type="entry name" value="LysR_subst-bd"/>
</dbReference>
<sequence>MLNLTSRQSVHSGHASMFDLSQLRCFVTVAEELHFGRAAARLNMTQPPLSRQIQVLEHIVEAPLLERTSRSVRLTPAGRSFLPEAKRILRLAESASQVARRIATGKAGSIKIGFTAATAYGFMPELVAACRTRLPEVDLSLKEMVSGDQLEALASGQIDVGLLRPPVARSEFASIRVVAEPLLAAVPEAHPLAAVEIVAPKDLDGQPFVMYSPYESRYFHDLLVTQFTRADILPRYVQHLSQIHSILAMVRAGLGLAVVPEAAASLNFRGVTLRPLRLRAPALVELFLVWRREHENPLLPSLIEIAGGLASAHTRKED</sequence>
<dbReference type="GO" id="GO:0032993">
    <property type="term" value="C:protein-DNA complex"/>
    <property type="evidence" value="ECO:0007669"/>
    <property type="project" value="TreeGrafter"/>
</dbReference>
<dbReference type="GO" id="GO:0003700">
    <property type="term" value="F:DNA-binding transcription factor activity"/>
    <property type="evidence" value="ECO:0007669"/>
    <property type="project" value="InterPro"/>
</dbReference>
<dbReference type="Gene3D" id="3.40.190.10">
    <property type="entry name" value="Periplasmic binding protein-like II"/>
    <property type="match status" value="2"/>
</dbReference>
<reference evidence="7 8" key="1">
    <citation type="submission" date="2016-11" db="EMBL/GenBank/DDBJ databases">
        <authorList>
            <person name="Jaros S."/>
            <person name="Januszkiewicz K."/>
            <person name="Wedrychowicz H."/>
        </authorList>
    </citation>
    <scope>NUCLEOTIDE SEQUENCE [LARGE SCALE GENOMIC DNA]</scope>
    <source>
        <strain evidence="7 8">GAS499</strain>
    </source>
</reference>
<dbReference type="PROSITE" id="PS50931">
    <property type="entry name" value="HTH_LYSR"/>
    <property type="match status" value="1"/>
</dbReference>
<dbReference type="AlphaFoldDB" id="A0A1M7FRG0"/>
<keyword evidence="3" id="KW-0805">Transcription regulation</keyword>
<comment type="function">
    <text evidence="1">NodD regulates the expression of the nodABCFE genes which encode other nodulation proteins. NodD is also a negative regulator of its own expression. Binds flavonoids as inducers.</text>
</comment>
<dbReference type="PRINTS" id="PR00039">
    <property type="entry name" value="HTHLYSR"/>
</dbReference>
<dbReference type="Pfam" id="PF03466">
    <property type="entry name" value="LysR_substrate"/>
    <property type="match status" value="1"/>
</dbReference>
<evidence type="ECO:0000313" key="8">
    <source>
        <dbReference type="Proteomes" id="UP000189935"/>
    </source>
</evidence>
<evidence type="ECO:0000256" key="3">
    <source>
        <dbReference type="ARBA" id="ARBA00023015"/>
    </source>
</evidence>